<dbReference type="PANTHER" id="PTHR11439:SF450">
    <property type="entry name" value="REVERSE TRANSCRIPTASE TY1_COPIA-TYPE DOMAIN-CONTAINING PROTEIN"/>
    <property type="match status" value="1"/>
</dbReference>
<dbReference type="STRING" id="49451.A0A1J6JSK4"/>
<dbReference type="Pfam" id="PF07727">
    <property type="entry name" value="RVT_2"/>
    <property type="match status" value="1"/>
</dbReference>
<reference evidence="2" key="1">
    <citation type="submission" date="2016-11" db="EMBL/GenBank/DDBJ databases">
        <title>The genome of Nicotiana attenuata.</title>
        <authorList>
            <person name="Xu S."/>
            <person name="Brockmoeller T."/>
            <person name="Gaquerel E."/>
            <person name="Navarro A."/>
            <person name="Kuhl H."/>
            <person name="Gase K."/>
            <person name="Ling Z."/>
            <person name="Zhou W."/>
            <person name="Kreitzer C."/>
            <person name="Stanke M."/>
            <person name="Tang H."/>
            <person name="Lyons E."/>
            <person name="Pandey P."/>
            <person name="Pandey S.P."/>
            <person name="Timmermann B."/>
            <person name="Baldwin I.T."/>
        </authorList>
    </citation>
    <scope>NUCLEOTIDE SEQUENCE [LARGE SCALE GENOMIC DNA]</scope>
    <source>
        <strain evidence="2">UT</strain>
    </source>
</reference>
<dbReference type="Gramene" id="OIT20722">
    <property type="protein sequence ID" value="OIT20722"/>
    <property type="gene ID" value="A4A49_61996"/>
</dbReference>
<gene>
    <name evidence="2" type="primary">POLX_63</name>
    <name evidence="2" type="ORF">A4A49_61996</name>
</gene>
<organism evidence="2 3">
    <name type="scientific">Nicotiana attenuata</name>
    <name type="common">Coyote tobacco</name>
    <dbReference type="NCBI Taxonomy" id="49451"/>
    <lineage>
        <taxon>Eukaryota</taxon>
        <taxon>Viridiplantae</taxon>
        <taxon>Streptophyta</taxon>
        <taxon>Embryophyta</taxon>
        <taxon>Tracheophyta</taxon>
        <taxon>Spermatophyta</taxon>
        <taxon>Magnoliopsida</taxon>
        <taxon>eudicotyledons</taxon>
        <taxon>Gunneridae</taxon>
        <taxon>Pentapetalae</taxon>
        <taxon>asterids</taxon>
        <taxon>lamiids</taxon>
        <taxon>Solanales</taxon>
        <taxon>Solanaceae</taxon>
        <taxon>Nicotianoideae</taxon>
        <taxon>Nicotianeae</taxon>
        <taxon>Nicotiana</taxon>
    </lineage>
</organism>
<proteinExistence type="predicted"/>
<accession>A0A1J6JSK4</accession>
<dbReference type="AlphaFoldDB" id="A0A1J6JSK4"/>
<dbReference type="Proteomes" id="UP000187609">
    <property type="component" value="Unassembled WGS sequence"/>
</dbReference>
<dbReference type="EMBL" id="MJEQ01004973">
    <property type="protein sequence ID" value="OIT20722.1"/>
    <property type="molecule type" value="Genomic_DNA"/>
</dbReference>
<dbReference type="SUPFAM" id="SSF56672">
    <property type="entry name" value="DNA/RNA polymerases"/>
    <property type="match status" value="1"/>
</dbReference>
<evidence type="ECO:0000313" key="3">
    <source>
        <dbReference type="Proteomes" id="UP000187609"/>
    </source>
</evidence>
<dbReference type="PANTHER" id="PTHR11439">
    <property type="entry name" value="GAG-POL-RELATED RETROTRANSPOSON"/>
    <property type="match status" value="1"/>
</dbReference>
<feature type="non-terminal residue" evidence="2">
    <location>
        <position position="485"/>
    </location>
</feature>
<name>A0A1J6JSK4_NICAT</name>
<feature type="domain" description="Reverse transcriptase Ty1/copia-type" evidence="1">
    <location>
        <begin position="11"/>
        <end position="253"/>
    </location>
</feature>
<comment type="caution">
    <text evidence="2">The sequence shown here is derived from an EMBL/GenBank/DDBJ whole genome shotgun (WGS) entry which is preliminary data.</text>
</comment>
<dbReference type="InterPro" id="IPR043502">
    <property type="entry name" value="DNA/RNA_pol_sf"/>
</dbReference>
<sequence length="485" mass="54897">MDDEFNALLANHTWSLIPRPPNINVVGCKWVYRVKQKSDGSLDRCKVCLVAKGYTQSYGVDYGETFSPVVRPATIRLVLSIALSRGWHIRQFDVKNAFLNSLLTDTVYMEQPHGFQDSHYPHHVCKLHKALYGLKQAPRAWFARFGHFLISHGFSNSRADSSLFVYKSGERYLYLLLYVDDIILIGSDSSLLSWFSDMLHVEFSINDLGDLYFFLGVRVSRTSACLHLSQAKYARDILDRAGLIGCKPVATPVSSSTSLDSSLSSAVDNSLYRNLVGALQYLTLTRPNICYAINSASQHIQSPQSHHFSEVKRILRYVAGTLHHCLLLRPSNSISLTAYSDADWAGCPDTRRSASISLLFFGNNLISWSSKKQHTVSRSSTEVEYRAMAHTVADILWVQELLRDLHIYLPDPPLVYCDNISALYLTVNPIYHSRTKHLAVDFHFVRERVASGSILVRYLPTYQQLADILTKGLVSQKFKHLRDNL</sequence>
<dbReference type="InterPro" id="IPR013103">
    <property type="entry name" value="RVT_2"/>
</dbReference>
<dbReference type="CDD" id="cd09272">
    <property type="entry name" value="RNase_HI_RT_Ty1"/>
    <property type="match status" value="1"/>
</dbReference>
<evidence type="ECO:0000259" key="1">
    <source>
        <dbReference type="Pfam" id="PF07727"/>
    </source>
</evidence>
<evidence type="ECO:0000313" key="2">
    <source>
        <dbReference type="EMBL" id="OIT20722.1"/>
    </source>
</evidence>
<protein>
    <submittedName>
        <fullName evidence="2">Retrovirus-related pol polyprotein from transposon tnt 1-94</fullName>
    </submittedName>
</protein>
<dbReference type="OMA" id="YITQPPG"/>
<keyword evidence="3" id="KW-1185">Reference proteome</keyword>